<feature type="transmembrane region" description="Helical" evidence="1">
    <location>
        <begin position="67"/>
        <end position="94"/>
    </location>
</feature>
<keyword evidence="1" id="KW-1133">Transmembrane helix</keyword>
<feature type="transmembrane region" description="Helical" evidence="1">
    <location>
        <begin position="196"/>
        <end position="215"/>
    </location>
</feature>
<proteinExistence type="predicted"/>
<dbReference type="GO" id="GO:0015990">
    <property type="term" value="P:electron transport coupled proton transport"/>
    <property type="evidence" value="ECO:0007669"/>
    <property type="project" value="TreeGrafter"/>
</dbReference>
<dbReference type="PANTHER" id="PTHR43507:SF1">
    <property type="entry name" value="NADH-UBIQUINONE OXIDOREDUCTASE CHAIN 4"/>
    <property type="match status" value="1"/>
</dbReference>
<feature type="transmembrane region" description="Helical" evidence="1">
    <location>
        <begin position="120"/>
        <end position="145"/>
    </location>
</feature>
<feature type="non-terminal residue" evidence="3">
    <location>
        <position position="1"/>
    </location>
</feature>
<keyword evidence="1" id="KW-0472">Membrane</keyword>
<keyword evidence="1" id="KW-0812">Transmembrane</keyword>
<dbReference type="Pfam" id="PF00361">
    <property type="entry name" value="Proton_antipo_M"/>
    <property type="match status" value="1"/>
</dbReference>
<evidence type="ECO:0000313" key="3">
    <source>
        <dbReference type="EMBL" id="SVE52240.1"/>
    </source>
</evidence>
<dbReference type="GO" id="GO:0003954">
    <property type="term" value="F:NADH dehydrogenase activity"/>
    <property type="evidence" value="ECO:0007669"/>
    <property type="project" value="TreeGrafter"/>
</dbReference>
<dbReference type="InterPro" id="IPR001750">
    <property type="entry name" value="ND/Mrp_TM"/>
</dbReference>
<dbReference type="GO" id="GO:0042773">
    <property type="term" value="P:ATP synthesis coupled electron transport"/>
    <property type="evidence" value="ECO:0007669"/>
    <property type="project" value="InterPro"/>
</dbReference>
<feature type="transmembrane region" description="Helical" evidence="1">
    <location>
        <begin position="38"/>
        <end position="60"/>
    </location>
</feature>
<protein>
    <recommendedName>
        <fullName evidence="2">NADH:quinone oxidoreductase/Mrp antiporter transmembrane domain-containing protein</fullName>
    </recommendedName>
</protein>
<dbReference type="PRINTS" id="PR01437">
    <property type="entry name" value="NUOXDRDTASE4"/>
</dbReference>
<dbReference type="InterPro" id="IPR003918">
    <property type="entry name" value="NADH_UbQ_OxRdtase"/>
</dbReference>
<dbReference type="GO" id="GO:0008137">
    <property type="term" value="F:NADH dehydrogenase (ubiquinone) activity"/>
    <property type="evidence" value="ECO:0007669"/>
    <property type="project" value="InterPro"/>
</dbReference>
<sequence>ADTHTDIAAAAFQHVDRVSNWIPDSALNVEYFLAVDGLSAPLVLLTGLLGFCAVFASFGIRHRVREYFAWLLILQTAVMGVFVSLDFILFFLMWELELLPMFFLISIWGSGRKEYSAMKFLIFTFLGSGFMLVGILVIFFSVGTFDMTVLPAEIEAGKLIIPAVAVFTLLIMAFLIKLPVWPFHTWLPDAHTDAPTAVSVMLAGVLLKMGGYGMIRVSVEMFPDVMMSAGKI</sequence>
<dbReference type="EMBL" id="UINC01223166">
    <property type="protein sequence ID" value="SVE52240.1"/>
    <property type="molecule type" value="Genomic_DNA"/>
</dbReference>
<feature type="non-terminal residue" evidence="3">
    <location>
        <position position="232"/>
    </location>
</feature>
<gene>
    <name evidence="3" type="ORF">METZ01_LOCUS505094</name>
</gene>
<feature type="domain" description="NADH:quinone oxidoreductase/Mrp antiporter transmembrane" evidence="2">
    <location>
        <begin position="84"/>
        <end position="222"/>
    </location>
</feature>
<evidence type="ECO:0000259" key="2">
    <source>
        <dbReference type="Pfam" id="PF00361"/>
    </source>
</evidence>
<organism evidence="3">
    <name type="scientific">marine metagenome</name>
    <dbReference type="NCBI Taxonomy" id="408172"/>
    <lineage>
        <taxon>unclassified sequences</taxon>
        <taxon>metagenomes</taxon>
        <taxon>ecological metagenomes</taxon>
    </lineage>
</organism>
<reference evidence="3" key="1">
    <citation type="submission" date="2018-05" db="EMBL/GenBank/DDBJ databases">
        <authorList>
            <person name="Lanie J.A."/>
            <person name="Ng W.-L."/>
            <person name="Kazmierczak K.M."/>
            <person name="Andrzejewski T.M."/>
            <person name="Davidsen T.M."/>
            <person name="Wayne K.J."/>
            <person name="Tettelin H."/>
            <person name="Glass J.I."/>
            <person name="Rusch D."/>
            <person name="Podicherti R."/>
            <person name="Tsui H.-C.T."/>
            <person name="Winkler M.E."/>
        </authorList>
    </citation>
    <scope>NUCLEOTIDE SEQUENCE</scope>
</reference>
<evidence type="ECO:0000256" key="1">
    <source>
        <dbReference type="SAM" id="Phobius"/>
    </source>
</evidence>
<accession>A0A383E731</accession>
<name>A0A383E731_9ZZZZ</name>
<dbReference type="PANTHER" id="PTHR43507">
    <property type="entry name" value="NADH-UBIQUINONE OXIDOREDUCTASE CHAIN 4"/>
    <property type="match status" value="1"/>
</dbReference>
<dbReference type="GO" id="GO:0048039">
    <property type="term" value="F:ubiquinone binding"/>
    <property type="evidence" value="ECO:0007669"/>
    <property type="project" value="TreeGrafter"/>
</dbReference>
<feature type="transmembrane region" description="Helical" evidence="1">
    <location>
        <begin position="157"/>
        <end position="176"/>
    </location>
</feature>
<dbReference type="AlphaFoldDB" id="A0A383E731"/>